<proteinExistence type="predicted"/>
<organism evidence="2 3">
    <name type="scientific">Aspergillus sydowii CBS 593.65</name>
    <dbReference type="NCBI Taxonomy" id="1036612"/>
    <lineage>
        <taxon>Eukaryota</taxon>
        <taxon>Fungi</taxon>
        <taxon>Dikarya</taxon>
        <taxon>Ascomycota</taxon>
        <taxon>Pezizomycotina</taxon>
        <taxon>Eurotiomycetes</taxon>
        <taxon>Eurotiomycetidae</taxon>
        <taxon>Eurotiales</taxon>
        <taxon>Aspergillaceae</taxon>
        <taxon>Aspergillus</taxon>
        <taxon>Aspergillus subgen. Nidulantes</taxon>
    </lineage>
</organism>
<keyword evidence="1" id="KW-0812">Transmembrane</keyword>
<dbReference type="EMBL" id="KV878588">
    <property type="protein sequence ID" value="OJJ57726.1"/>
    <property type="molecule type" value="Genomic_DNA"/>
</dbReference>
<feature type="transmembrane region" description="Helical" evidence="1">
    <location>
        <begin position="106"/>
        <end position="127"/>
    </location>
</feature>
<keyword evidence="1" id="KW-1133">Transmembrane helix</keyword>
<evidence type="ECO:0000313" key="3">
    <source>
        <dbReference type="Proteomes" id="UP000184356"/>
    </source>
</evidence>
<keyword evidence="3" id="KW-1185">Reference proteome</keyword>
<dbReference type="Proteomes" id="UP000184356">
    <property type="component" value="Unassembled WGS sequence"/>
</dbReference>
<dbReference type="AlphaFoldDB" id="A0A1L9TE83"/>
<dbReference type="RefSeq" id="XP_040701532.1">
    <property type="nucleotide sequence ID" value="XM_040839885.1"/>
</dbReference>
<protein>
    <submittedName>
        <fullName evidence="2">Uncharacterized protein</fullName>
    </submittedName>
</protein>
<keyword evidence="1" id="KW-0472">Membrane</keyword>
<accession>A0A1L9TE83</accession>
<gene>
    <name evidence="2" type="ORF">ASPSYDRAFT_1075810</name>
</gene>
<evidence type="ECO:0000256" key="1">
    <source>
        <dbReference type="SAM" id="Phobius"/>
    </source>
</evidence>
<sequence>MLIRDCRDWPRRRQGWEDDRRKLILSGAFGQPSMLRGSATLLKAYLSTLCPLKGRPCLRLMDLSIRVMEESLRSAGCADAIVHVHQLANTNHSANVMYSGVGGARYLVSFFFFWAFIPAGMIELIHYRLLLVISCMRRGALISLKSLLP</sequence>
<dbReference type="GeneID" id="63755958"/>
<evidence type="ECO:0000313" key="2">
    <source>
        <dbReference type="EMBL" id="OJJ57726.1"/>
    </source>
</evidence>
<reference evidence="3" key="1">
    <citation type="journal article" date="2017" name="Genome Biol.">
        <title>Comparative genomics reveals high biological diversity and specific adaptations in the industrially and medically important fungal genus Aspergillus.</title>
        <authorList>
            <person name="de Vries R.P."/>
            <person name="Riley R."/>
            <person name="Wiebenga A."/>
            <person name="Aguilar-Osorio G."/>
            <person name="Amillis S."/>
            <person name="Uchima C.A."/>
            <person name="Anderluh G."/>
            <person name="Asadollahi M."/>
            <person name="Askin M."/>
            <person name="Barry K."/>
            <person name="Battaglia E."/>
            <person name="Bayram O."/>
            <person name="Benocci T."/>
            <person name="Braus-Stromeyer S.A."/>
            <person name="Caldana C."/>
            <person name="Canovas D."/>
            <person name="Cerqueira G.C."/>
            <person name="Chen F."/>
            <person name="Chen W."/>
            <person name="Choi C."/>
            <person name="Clum A."/>
            <person name="Dos Santos R.A."/>
            <person name="Damasio A.R."/>
            <person name="Diallinas G."/>
            <person name="Emri T."/>
            <person name="Fekete E."/>
            <person name="Flipphi M."/>
            <person name="Freyberg S."/>
            <person name="Gallo A."/>
            <person name="Gournas C."/>
            <person name="Habgood R."/>
            <person name="Hainaut M."/>
            <person name="Harispe M.L."/>
            <person name="Henrissat B."/>
            <person name="Hilden K.S."/>
            <person name="Hope R."/>
            <person name="Hossain A."/>
            <person name="Karabika E."/>
            <person name="Karaffa L."/>
            <person name="Karanyi Z."/>
            <person name="Krasevec N."/>
            <person name="Kuo A."/>
            <person name="Kusch H."/>
            <person name="LaButti K."/>
            <person name="Lagendijk E.L."/>
            <person name="Lapidus A."/>
            <person name="Levasseur A."/>
            <person name="Lindquist E."/>
            <person name="Lipzen A."/>
            <person name="Logrieco A.F."/>
            <person name="MacCabe A."/>
            <person name="Maekelae M.R."/>
            <person name="Malavazi I."/>
            <person name="Melin P."/>
            <person name="Meyer V."/>
            <person name="Mielnichuk N."/>
            <person name="Miskei M."/>
            <person name="Molnar A.P."/>
            <person name="Mule G."/>
            <person name="Ngan C.Y."/>
            <person name="Orejas M."/>
            <person name="Orosz E."/>
            <person name="Ouedraogo J.P."/>
            <person name="Overkamp K.M."/>
            <person name="Park H.-S."/>
            <person name="Perrone G."/>
            <person name="Piumi F."/>
            <person name="Punt P.J."/>
            <person name="Ram A.F."/>
            <person name="Ramon A."/>
            <person name="Rauscher S."/>
            <person name="Record E."/>
            <person name="Riano-Pachon D.M."/>
            <person name="Robert V."/>
            <person name="Roehrig J."/>
            <person name="Ruller R."/>
            <person name="Salamov A."/>
            <person name="Salih N.S."/>
            <person name="Samson R.A."/>
            <person name="Sandor E."/>
            <person name="Sanguinetti M."/>
            <person name="Schuetze T."/>
            <person name="Sepcic K."/>
            <person name="Shelest E."/>
            <person name="Sherlock G."/>
            <person name="Sophianopoulou V."/>
            <person name="Squina F.M."/>
            <person name="Sun H."/>
            <person name="Susca A."/>
            <person name="Todd R.B."/>
            <person name="Tsang A."/>
            <person name="Unkles S.E."/>
            <person name="van de Wiele N."/>
            <person name="van Rossen-Uffink D."/>
            <person name="Oliveira J.V."/>
            <person name="Vesth T.C."/>
            <person name="Visser J."/>
            <person name="Yu J.-H."/>
            <person name="Zhou M."/>
            <person name="Andersen M.R."/>
            <person name="Archer D.B."/>
            <person name="Baker S.E."/>
            <person name="Benoit I."/>
            <person name="Brakhage A.A."/>
            <person name="Braus G.H."/>
            <person name="Fischer R."/>
            <person name="Frisvad J.C."/>
            <person name="Goldman G.H."/>
            <person name="Houbraken J."/>
            <person name="Oakley B."/>
            <person name="Pocsi I."/>
            <person name="Scazzocchio C."/>
            <person name="Seiboth B."/>
            <person name="vanKuyk P.A."/>
            <person name="Wortman J."/>
            <person name="Dyer P.S."/>
            <person name="Grigoriev I.V."/>
        </authorList>
    </citation>
    <scope>NUCLEOTIDE SEQUENCE [LARGE SCALE GENOMIC DNA]</scope>
    <source>
        <strain evidence="3">CBS 593.65</strain>
    </source>
</reference>
<name>A0A1L9TE83_9EURO</name>
<dbReference type="VEuPathDB" id="FungiDB:ASPSYDRAFT_1075810"/>